<keyword evidence="4" id="KW-0862">Zinc</keyword>
<dbReference type="AlphaFoldDB" id="A0A926P3H5"/>
<name>A0A926P3H5_9HYPH</name>
<evidence type="ECO:0000256" key="1">
    <source>
        <dbReference type="ARBA" id="ARBA00022670"/>
    </source>
</evidence>
<evidence type="ECO:0000256" key="4">
    <source>
        <dbReference type="ARBA" id="ARBA00022833"/>
    </source>
</evidence>
<dbReference type="GO" id="GO:0006508">
    <property type="term" value="P:proteolysis"/>
    <property type="evidence" value="ECO:0007669"/>
    <property type="project" value="UniProtKB-KW"/>
</dbReference>
<dbReference type="Gene3D" id="3.40.390.10">
    <property type="entry name" value="Collagenase (Catalytic Domain)"/>
    <property type="match status" value="1"/>
</dbReference>
<feature type="domain" description="Peptidase metallopeptidase" evidence="5">
    <location>
        <begin position="73"/>
        <end position="230"/>
    </location>
</feature>
<evidence type="ECO:0000313" key="7">
    <source>
        <dbReference type="Proteomes" id="UP000598467"/>
    </source>
</evidence>
<sequence length="390" mass="44377">MATRRTKSDRLSELEDRIEELEERFGLAGDYGQAPDIQDDSEDRLQVCALPVLPKRQFEEGISPDREEAILSTGDKWVNGTNIHYYLYPDGRFGGRRAEQDVVRQAFQVWKDIGIGLIFTEVTDIADAELRVGFLRNNGSWSYIGTVALQIGQSERTMNFGWDITQSGPNGLDTAIHEIGHALGLKHEHQNPNAGIVWNRQAVYDYFARTQNPPWDEAKTDANILNTLDPTTVDGTNWDPDSIMHYAFAAGLIDQPQRFRNGLRPAPGLADKDKDVVRRFYPPISVSEVLPQLKPYESERLALQPGEQKNFSVIPDHSRDYTFSTFGRSDTVMVLFEDIDGDSVYVKGDDDSGFDRNARFAVRLIKGRKYKLRIRLYYSWAEGDTVVMMW</sequence>
<accession>A0A926P3H5</accession>
<dbReference type="SUPFAM" id="SSF55486">
    <property type="entry name" value="Metalloproteases ('zincins'), catalytic domain"/>
    <property type="match status" value="1"/>
</dbReference>
<dbReference type="InterPro" id="IPR024079">
    <property type="entry name" value="MetalloPept_cat_dom_sf"/>
</dbReference>
<keyword evidence="3" id="KW-0378">Hydrolase</keyword>
<dbReference type="InterPro" id="IPR006026">
    <property type="entry name" value="Peptidase_Metallo"/>
</dbReference>
<dbReference type="RefSeq" id="WP_190290627.1">
    <property type="nucleotide sequence ID" value="NZ_JABFCZ010000006.1"/>
</dbReference>
<proteinExistence type="predicted"/>
<dbReference type="Pfam" id="PF00413">
    <property type="entry name" value="Peptidase_M10"/>
    <property type="match status" value="1"/>
</dbReference>
<dbReference type="SMART" id="SM00235">
    <property type="entry name" value="ZnMc"/>
    <property type="match status" value="1"/>
</dbReference>
<gene>
    <name evidence="6" type="ORF">HK439_06760</name>
</gene>
<evidence type="ECO:0000256" key="3">
    <source>
        <dbReference type="ARBA" id="ARBA00022801"/>
    </source>
</evidence>
<comment type="caution">
    <text evidence="6">The sequence shown here is derived from an EMBL/GenBank/DDBJ whole genome shotgun (WGS) entry which is preliminary data.</text>
</comment>
<evidence type="ECO:0000259" key="5">
    <source>
        <dbReference type="SMART" id="SM00235"/>
    </source>
</evidence>
<dbReference type="GO" id="GO:0031012">
    <property type="term" value="C:extracellular matrix"/>
    <property type="evidence" value="ECO:0007669"/>
    <property type="project" value="InterPro"/>
</dbReference>
<evidence type="ECO:0000313" key="6">
    <source>
        <dbReference type="EMBL" id="MBD1545957.1"/>
    </source>
</evidence>
<evidence type="ECO:0000256" key="2">
    <source>
        <dbReference type="ARBA" id="ARBA00022723"/>
    </source>
</evidence>
<keyword evidence="1" id="KW-0645">Protease</keyword>
<dbReference type="InterPro" id="IPR001818">
    <property type="entry name" value="Pept_M10_metallopeptidase"/>
</dbReference>
<keyword evidence="2" id="KW-0479">Metal-binding</keyword>
<dbReference type="GO" id="GO:0004222">
    <property type="term" value="F:metalloendopeptidase activity"/>
    <property type="evidence" value="ECO:0007669"/>
    <property type="project" value="InterPro"/>
</dbReference>
<protein>
    <recommendedName>
        <fullName evidence="5">Peptidase metallopeptidase domain-containing protein</fullName>
    </recommendedName>
</protein>
<dbReference type="Proteomes" id="UP000598467">
    <property type="component" value="Unassembled WGS sequence"/>
</dbReference>
<dbReference type="EMBL" id="JABFCZ010000006">
    <property type="protein sequence ID" value="MBD1545957.1"/>
    <property type="molecule type" value="Genomic_DNA"/>
</dbReference>
<organism evidence="6 7">
    <name type="scientific">Roseibium aggregatum</name>
    <dbReference type="NCBI Taxonomy" id="187304"/>
    <lineage>
        <taxon>Bacteria</taxon>
        <taxon>Pseudomonadati</taxon>
        <taxon>Pseudomonadota</taxon>
        <taxon>Alphaproteobacteria</taxon>
        <taxon>Hyphomicrobiales</taxon>
        <taxon>Stappiaceae</taxon>
        <taxon>Roseibium</taxon>
    </lineage>
</organism>
<reference evidence="6" key="1">
    <citation type="submission" date="2020-05" db="EMBL/GenBank/DDBJ databases">
        <title>Identification of trans-AT polyketide cluster in two marine bacteria, producers of a novel glutaramide-containing polyketide sesbanimide D and analogs.</title>
        <authorList>
            <person name="Kacar D."/>
            <person name="Rodriguez P."/>
            <person name="Canedo L."/>
            <person name="Gonzalez E."/>
            <person name="Galan B."/>
            <person name="De La Calle F."/>
            <person name="Garcia J.L."/>
        </authorList>
    </citation>
    <scope>NUCLEOTIDE SEQUENCE</scope>
    <source>
        <strain evidence="6">PHM038</strain>
    </source>
</reference>
<dbReference type="GO" id="GO:0008270">
    <property type="term" value="F:zinc ion binding"/>
    <property type="evidence" value="ECO:0007669"/>
    <property type="project" value="InterPro"/>
</dbReference>